<evidence type="ECO:0000313" key="2">
    <source>
        <dbReference type="EMBL" id="KAF5386320.1"/>
    </source>
</evidence>
<dbReference type="OrthoDB" id="269227at2759"/>
<dbReference type="InterPro" id="IPR036188">
    <property type="entry name" value="FAD/NAD-bd_sf"/>
</dbReference>
<organism evidence="2 3">
    <name type="scientific">Collybiopsis confluens</name>
    <dbReference type="NCBI Taxonomy" id="2823264"/>
    <lineage>
        <taxon>Eukaryota</taxon>
        <taxon>Fungi</taxon>
        <taxon>Dikarya</taxon>
        <taxon>Basidiomycota</taxon>
        <taxon>Agaricomycotina</taxon>
        <taxon>Agaricomycetes</taxon>
        <taxon>Agaricomycetidae</taxon>
        <taxon>Agaricales</taxon>
        <taxon>Marasmiineae</taxon>
        <taxon>Omphalotaceae</taxon>
        <taxon>Collybiopsis</taxon>
    </lineage>
</organism>
<dbReference type="Proteomes" id="UP000518752">
    <property type="component" value="Unassembled WGS sequence"/>
</dbReference>
<dbReference type="EMBL" id="JAACJN010000037">
    <property type="protein sequence ID" value="KAF5386320.1"/>
    <property type="molecule type" value="Genomic_DNA"/>
</dbReference>
<protein>
    <submittedName>
        <fullName evidence="2">Uncharacterized protein</fullName>
    </submittedName>
</protein>
<evidence type="ECO:0000313" key="3">
    <source>
        <dbReference type="Proteomes" id="UP000518752"/>
    </source>
</evidence>
<dbReference type="Gene3D" id="3.50.50.60">
    <property type="entry name" value="FAD/NAD(P)-binding domain"/>
    <property type="match status" value="1"/>
</dbReference>
<evidence type="ECO:0000256" key="1">
    <source>
        <dbReference type="SAM" id="MobiDB-lite"/>
    </source>
</evidence>
<reference evidence="2 3" key="1">
    <citation type="journal article" date="2020" name="ISME J.">
        <title>Uncovering the hidden diversity of litter-decomposition mechanisms in mushroom-forming fungi.</title>
        <authorList>
            <person name="Floudas D."/>
            <person name="Bentzer J."/>
            <person name="Ahren D."/>
            <person name="Johansson T."/>
            <person name="Persson P."/>
            <person name="Tunlid A."/>
        </authorList>
    </citation>
    <scope>NUCLEOTIDE SEQUENCE [LARGE SCALE GENOMIC DNA]</scope>
    <source>
        <strain evidence="2 3">CBS 406.79</strain>
    </source>
</reference>
<feature type="region of interest" description="Disordered" evidence="1">
    <location>
        <begin position="142"/>
        <end position="162"/>
    </location>
</feature>
<dbReference type="AlphaFoldDB" id="A0A8H5HN30"/>
<proteinExistence type="predicted"/>
<accession>A0A8H5HN30</accession>
<keyword evidence="3" id="KW-1185">Reference proteome</keyword>
<gene>
    <name evidence="2" type="ORF">D9757_008614</name>
</gene>
<sequence length="162" mass="17818">MRGLSHSAQIYLEQWTPFKRQTSHIITSFMAKSRILPCSMDGCLVKRVAIELGGTNSYGRATTVAFLFDKRAHSSAPQDVQTVRAKQLVIVSARMMGLPFILEHPGIRRKTSVQFDSPGVGAESLDHPFCVTVYHATSERDTFNPPMPASTQATTGVPYGGY</sequence>
<comment type="caution">
    <text evidence="2">The sequence shown here is derived from an EMBL/GenBank/DDBJ whole genome shotgun (WGS) entry which is preliminary data.</text>
</comment>
<name>A0A8H5HN30_9AGAR</name>